<evidence type="ECO:0000313" key="1">
    <source>
        <dbReference type="EMBL" id="EEF76895.1"/>
    </source>
</evidence>
<dbReference type="HOGENOM" id="CLU_3132193_0_0_10"/>
<name>S0F9W9_9BACT</name>
<organism evidence="1 2">
    <name type="scientific">Phocaeicola coprophilus DSM 18228 = JCM 13818</name>
    <dbReference type="NCBI Taxonomy" id="547042"/>
    <lineage>
        <taxon>Bacteria</taxon>
        <taxon>Pseudomonadati</taxon>
        <taxon>Bacteroidota</taxon>
        <taxon>Bacteroidia</taxon>
        <taxon>Bacteroidales</taxon>
        <taxon>Bacteroidaceae</taxon>
        <taxon>Phocaeicola</taxon>
    </lineage>
</organism>
<sequence>MRTRRNFDFQTFELKIEEGAKPVGQTGIRAFGLLKKRFGEWRKRFRALH</sequence>
<dbReference type="Proteomes" id="UP000014073">
    <property type="component" value="Unassembled WGS sequence"/>
</dbReference>
<accession>S0F9W9</accession>
<reference evidence="1 2" key="1">
    <citation type="submission" date="2008-12" db="EMBL/GenBank/DDBJ databases">
        <authorList>
            <person name="Fulton L."/>
            <person name="Clifton S."/>
            <person name="Fulton B."/>
            <person name="Xu J."/>
            <person name="Minx P."/>
            <person name="Pepin K.H."/>
            <person name="Johnson M."/>
            <person name="Bhonagiri V."/>
            <person name="Nash W.E."/>
            <person name="Mardis E.R."/>
            <person name="Wilson R.K."/>
        </authorList>
    </citation>
    <scope>NUCLEOTIDE SEQUENCE [LARGE SCALE GENOMIC DNA]</scope>
    <source>
        <strain evidence="1 2">DSM 18228</strain>
    </source>
</reference>
<dbReference type="AlphaFoldDB" id="S0F9W9"/>
<proteinExistence type="predicted"/>
<gene>
    <name evidence="1" type="ORF">BACCOPRO_02401</name>
</gene>
<keyword evidence="2" id="KW-1185">Reference proteome</keyword>
<evidence type="ECO:0000313" key="2">
    <source>
        <dbReference type="Proteomes" id="UP000014073"/>
    </source>
</evidence>
<protein>
    <submittedName>
        <fullName evidence="1">Uncharacterized protein</fullName>
    </submittedName>
</protein>
<comment type="caution">
    <text evidence="1">The sequence shown here is derived from an EMBL/GenBank/DDBJ whole genome shotgun (WGS) entry which is preliminary data.</text>
</comment>
<dbReference type="EMBL" id="ACBW01000156">
    <property type="protein sequence ID" value="EEF76895.1"/>
    <property type="molecule type" value="Genomic_DNA"/>
</dbReference>